<evidence type="ECO:0000256" key="3">
    <source>
        <dbReference type="ARBA" id="ARBA00022827"/>
    </source>
</evidence>
<dbReference type="Pfam" id="PF07992">
    <property type="entry name" value="Pyr_redox_2"/>
    <property type="match status" value="1"/>
</dbReference>
<dbReference type="OrthoDB" id="202203at2759"/>
<dbReference type="PRINTS" id="PR00368">
    <property type="entry name" value="FADPNR"/>
</dbReference>
<keyword evidence="3" id="KW-0274">FAD</keyword>
<keyword evidence="8" id="KW-1185">Reference proteome</keyword>
<keyword evidence="5" id="KW-1133">Transmembrane helix</keyword>
<proteinExistence type="inferred from homology"/>
<dbReference type="PANTHER" id="PTHR43735">
    <property type="entry name" value="APOPTOSIS-INDUCING FACTOR 1"/>
    <property type="match status" value="1"/>
</dbReference>
<keyword evidence="5" id="KW-0812">Transmembrane</keyword>
<dbReference type="PRINTS" id="PR00411">
    <property type="entry name" value="PNDRDTASEI"/>
</dbReference>
<evidence type="ECO:0000256" key="2">
    <source>
        <dbReference type="ARBA" id="ARBA00022630"/>
    </source>
</evidence>
<comment type="similarity">
    <text evidence="1">Belongs to the FAD-dependent oxidoreductase family.</text>
</comment>
<reference evidence="7" key="1">
    <citation type="submission" date="2022-07" db="EMBL/GenBank/DDBJ databases">
        <title>The genome of Lyophyllum shimeji provides insight into the initial evolution of ectomycorrhizal fungal genome.</title>
        <authorList>
            <person name="Kobayashi Y."/>
            <person name="Shibata T."/>
            <person name="Hirakawa H."/>
            <person name="Shigenobu S."/>
            <person name="Nishiyama T."/>
            <person name="Yamada A."/>
            <person name="Hasebe M."/>
            <person name="Kawaguchi M."/>
        </authorList>
    </citation>
    <scope>NUCLEOTIDE SEQUENCE</scope>
    <source>
        <strain evidence="7">AT787</strain>
    </source>
</reference>
<dbReference type="SUPFAM" id="SSF51905">
    <property type="entry name" value="FAD/NAD(P)-binding domain"/>
    <property type="match status" value="1"/>
</dbReference>
<dbReference type="GO" id="GO:0004174">
    <property type="term" value="F:electron-transferring-flavoprotein dehydrogenase activity"/>
    <property type="evidence" value="ECO:0007669"/>
    <property type="project" value="TreeGrafter"/>
</dbReference>
<evidence type="ECO:0000256" key="4">
    <source>
        <dbReference type="ARBA" id="ARBA00023002"/>
    </source>
</evidence>
<evidence type="ECO:0000256" key="1">
    <source>
        <dbReference type="ARBA" id="ARBA00006442"/>
    </source>
</evidence>
<dbReference type="GO" id="GO:0050660">
    <property type="term" value="F:flavin adenine dinucleotide binding"/>
    <property type="evidence" value="ECO:0007669"/>
    <property type="project" value="TreeGrafter"/>
</dbReference>
<sequence>MSKKNIVIVGGGSGGANAARALSRTLDSSNYQLILINPLPYRIWLVGTLRAIVTNDETLKNDVMISYDKVFVNGNGKFVEGTVKSFEATKEGGTVTLESGEKIDYHVLVLAQGMSWTGPPAFPRTDDGVKEHISTLHGQLSKANDIVLVGGGAVGIELAGEIKDQWPNKKVTIVHGDKHLMNDAYPVKYRKAAEASVLARDIKLVLDDFVDHAGTGPVNGITTRSGKELVGADLVVQTRGPRPNTEFVSASLGPAALSEKGLIRIRPTMQLAEYDNIFAAGDVIDWQEQKQAAKSSAHGLLVAANIQAYLNKGTLKPYKGASEMIVVTNGKAGGFGYLGILWGITLGAWFARMVKSKTLLIPMFKAEQGL</sequence>
<feature type="transmembrane region" description="Helical" evidence="5">
    <location>
        <begin position="334"/>
        <end position="354"/>
    </location>
</feature>
<dbReference type="PANTHER" id="PTHR43735:SF3">
    <property type="entry name" value="FERROPTOSIS SUPPRESSOR PROTEIN 1"/>
    <property type="match status" value="1"/>
</dbReference>
<dbReference type="Proteomes" id="UP001063166">
    <property type="component" value="Unassembled WGS sequence"/>
</dbReference>
<evidence type="ECO:0000259" key="6">
    <source>
        <dbReference type="Pfam" id="PF07992"/>
    </source>
</evidence>
<dbReference type="InterPro" id="IPR023753">
    <property type="entry name" value="FAD/NAD-binding_dom"/>
</dbReference>
<keyword evidence="4" id="KW-0560">Oxidoreductase</keyword>
<dbReference type="EMBL" id="BRPK01000010">
    <property type="protein sequence ID" value="GLB41479.1"/>
    <property type="molecule type" value="Genomic_DNA"/>
</dbReference>
<gene>
    <name evidence="7" type="ORF">LshimejAT787_1000790</name>
</gene>
<dbReference type="InterPro" id="IPR036188">
    <property type="entry name" value="FAD/NAD-bd_sf"/>
</dbReference>
<name>A0A9P3PTW2_LYOSH</name>
<feature type="domain" description="FAD/NAD(P)-binding" evidence="6">
    <location>
        <begin position="5"/>
        <end position="294"/>
    </location>
</feature>
<accession>A0A9P3PTW2</accession>
<evidence type="ECO:0000256" key="5">
    <source>
        <dbReference type="SAM" id="Phobius"/>
    </source>
</evidence>
<comment type="caution">
    <text evidence="7">The sequence shown here is derived from an EMBL/GenBank/DDBJ whole genome shotgun (WGS) entry which is preliminary data.</text>
</comment>
<dbReference type="GO" id="GO:0005737">
    <property type="term" value="C:cytoplasm"/>
    <property type="evidence" value="ECO:0007669"/>
    <property type="project" value="TreeGrafter"/>
</dbReference>
<evidence type="ECO:0000313" key="8">
    <source>
        <dbReference type="Proteomes" id="UP001063166"/>
    </source>
</evidence>
<organism evidence="7 8">
    <name type="scientific">Lyophyllum shimeji</name>
    <name type="common">Hon-shimeji</name>
    <name type="synonym">Tricholoma shimeji</name>
    <dbReference type="NCBI Taxonomy" id="47721"/>
    <lineage>
        <taxon>Eukaryota</taxon>
        <taxon>Fungi</taxon>
        <taxon>Dikarya</taxon>
        <taxon>Basidiomycota</taxon>
        <taxon>Agaricomycotina</taxon>
        <taxon>Agaricomycetes</taxon>
        <taxon>Agaricomycetidae</taxon>
        <taxon>Agaricales</taxon>
        <taxon>Tricholomatineae</taxon>
        <taxon>Lyophyllaceae</taxon>
        <taxon>Lyophyllum</taxon>
    </lineage>
</organism>
<keyword evidence="5" id="KW-0472">Membrane</keyword>
<evidence type="ECO:0000313" key="7">
    <source>
        <dbReference type="EMBL" id="GLB41479.1"/>
    </source>
</evidence>
<protein>
    <submittedName>
        <fullName evidence="7">FAD NAD-P-binding domain-containing protein</fullName>
    </submittedName>
</protein>
<dbReference type="Gene3D" id="3.50.50.100">
    <property type="match status" value="1"/>
</dbReference>
<keyword evidence="2" id="KW-0285">Flavoprotein</keyword>
<dbReference type="AlphaFoldDB" id="A0A9P3PTW2"/>